<comment type="caution">
    <text evidence="1">The sequence shown here is derived from an EMBL/GenBank/DDBJ whole genome shotgun (WGS) entry which is preliminary data.</text>
</comment>
<dbReference type="EMBL" id="JAENJO010000001">
    <property type="protein sequence ID" value="KAG8204962.1"/>
    <property type="molecule type" value="Genomic_DNA"/>
</dbReference>
<accession>A0ACB7FUL8</accession>
<dbReference type="Proteomes" id="UP000742417">
    <property type="component" value="Unassembled WGS sequence"/>
</dbReference>
<gene>
    <name evidence="1" type="ORF">GWM34_00771</name>
</gene>
<protein>
    <submittedName>
        <fullName evidence="1">Uncharacterized protein</fullName>
    </submittedName>
</protein>
<evidence type="ECO:0000313" key="2">
    <source>
        <dbReference type="Proteomes" id="UP000742417"/>
    </source>
</evidence>
<feature type="non-terminal residue" evidence="1">
    <location>
        <position position="1"/>
    </location>
</feature>
<organism evidence="1 2">
    <name type="scientific">Candida africana</name>
    <dbReference type="NCBI Taxonomy" id="241526"/>
    <lineage>
        <taxon>Eukaryota</taxon>
        <taxon>Fungi</taxon>
        <taxon>Dikarya</taxon>
        <taxon>Ascomycota</taxon>
        <taxon>Saccharomycotina</taxon>
        <taxon>Pichiomycetes</taxon>
        <taxon>Debaryomycetaceae</taxon>
        <taxon>Candida/Lodderomyces clade</taxon>
        <taxon>Candida</taxon>
    </lineage>
</organism>
<proteinExistence type="predicted"/>
<keyword evidence="2" id="KW-1185">Reference proteome</keyword>
<name>A0ACB7FUL8_9ASCO</name>
<evidence type="ECO:0000313" key="1">
    <source>
        <dbReference type="EMBL" id="KAG8204962.1"/>
    </source>
</evidence>
<sequence length="448" mass="50496">MDQILLKASNQAVSFAIRSGISLASGYAIKTISTFLDKIPELSKLHQKIIIKQKKLKSKIDIITITIDLIKLAAIKGGGNGNGNSGGNTILQNSLQLINDLQIEFNEFDNNINELIKNLSGNNEKESIKQVENYMNSLLDDINEAIPILNLVLVTLGVNFNGNVNIHGISPGRLLQAANYINNSSGGGDNDDDNDNSTIGPVFDLVTYSIFYNPSRLKYIDGEIDELACINWKETYARSSVSIKKLKDYHYQLTIIEDFNDGRYHDDEDDKENKPGEMVIDLNSVQLMFFTASGKLLRLEERSSPVLIIKILKNGVEEWIALGELNQGEFDDDEDEDEDSQDEDTKKPVNKINAKLIKNSSLSLLEYLIRLCRLQEIECKSILEIPDEILSFYLHDKVNDLSDSGYLPKSLSQRQKDELKKMNKENTMTMDSNINRLKNLDIKEPKKN</sequence>
<reference evidence="1" key="1">
    <citation type="submission" date="2020-12" db="EMBL/GenBank/DDBJ databases">
        <title>Draft Genome of Candida africana.</title>
        <authorList>
            <person name="Ayanbimpe G.M."/>
            <person name="Enweani I.B."/>
            <person name="Aguiyi J.C."/>
            <person name="Nnadi U.P."/>
            <person name="Izam Y."/>
            <person name="Ubani A."/>
            <person name="Ngene A.C."/>
        </authorList>
    </citation>
    <scope>NUCLEOTIDE SEQUENCE</scope>
    <source>
        <strain evidence="1">CEC4854</strain>
    </source>
</reference>